<feature type="transmembrane region" description="Helical" evidence="1">
    <location>
        <begin position="30"/>
        <end position="50"/>
    </location>
</feature>
<keyword evidence="1" id="KW-1133">Transmembrane helix</keyword>
<proteinExistence type="predicted"/>
<evidence type="ECO:0000313" key="2">
    <source>
        <dbReference type="EMBL" id="OGF80736.1"/>
    </source>
</evidence>
<protein>
    <submittedName>
        <fullName evidence="2">Uncharacterized protein</fullName>
    </submittedName>
</protein>
<name>A0A1F5WYK4_9BACT</name>
<sequence length="78" mass="8711">MEWNLKTVGLSLICTLFAFGAGWVNHHVHAWSALWWLSAFVIIGAGLYAIRFWLYAALATLAFALVVGLIGYIIAFPW</sequence>
<evidence type="ECO:0000313" key="3">
    <source>
        <dbReference type="Proteomes" id="UP000178114"/>
    </source>
</evidence>
<dbReference type="EMBL" id="MFID01000030">
    <property type="protein sequence ID" value="OGF80736.1"/>
    <property type="molecule type" value="Genomic_DNA"/>
</dbReference>
<comment type="caution">
    <text evidence="2">The sequence shown here is derived from an EMBL/GenBank/DDBJ whole genome shotgun (WGS) entry which is preliminary data.</text>
</comment>
<keyword evidence="1" id="KW-0812">Transmembrane</keyword>
<gene>
    <name evidence="2" type="ORF">A2930_03680</name>
</gene>
<feature type="transmembrane region" description="Helical" evidence="1">
    <location>
        <begin position="55"/>
        <end position="75"/>
    </location>
</feature>
<reference evidence="2 3" key="1">
    <citation type="journal article" date="2016" name="Nat. Commun.">
        <title>Thousands of microbial genomes shed light on interconnected biogeochemical processes in an aquifer system.</title>
        <authorList>
            <person name="Anantharaman K."/>
            <person name="Brown C.T."/>
            <person name="Hug L.A."/>
            <person name="Sharon I."/>
            <person name="Castelle C.J."/>
            <person name="Probst A.J."/>
            <person name="Thomas B.C."/>
            <person name="Singh A."/>
            <person name="Wilkins M.J."/>
            <person name="Karaoz U."/>
            <person name="Brodie E.L."/>
            <person name="Williams K.H."/>
            <person name="Hubbard S.S."/>
            <person name="Banfield J.F."/>
        </authorList>
    </citation>
    <scope>NUCLEOTIDE SEQUENCE [LARGE SCALE GENOMIC DNA]</scope>
</reference>
<dbReference type="AlphaFoldDB" id="A0A1F5WYK4"/>
<accession>A0A1F5WYK4</accession>
<feature type="transmembrane region" description="Helical" evidence="1">
    <location>
        <begin position="7"/>
        <end position="24"/>
    </location>
</feature>
<dbReference type="STRING" id="1798351.A2930_03680"/>
<keyword evidence="1" id="KW-0472">Membrane</keyword>
<evidence type="ECO:0000256" key="1">
    <source>
        <dbReference type="SAM" id="Phobius"/>
    </source>
</evidence>
<organism evidence="2 3">
    <name type="scientific">Candidatus Giovannonibacteria bacterium RIFCSPLOWO2_01_FULL_45_34</name>
    <dbReference type="NCBI Taxonomy" id="1798351"/>
    <lineage>
        <taxon>Bacteria</taxon>
        <taxon>Candidatus Giovannoniibacteriota</taxon>
    </lineage>
</organism>
<dbReference type="Proteomes" id="UP000178114">
    <property type="component" value="Unassembled WGS sequence"/>
</dbReference>